<dbReference type="InterPro" id="IPR019594">
    <property type="entry name" value="Glu/Gly-bd"/>
</dbReference>
<dbReference type="Gene3D" id="3.40.190.10">
    <property type="entry name" value="Periplasmic binding protein-like II"/>
    <property type="match status" value="2"/>
</dbReference>
<keyword evidence="8" id="KW-0406">Ion transport</keyword>
<evidence type="ECO:0000256" key="11">
    <source>
        <dbReference type="ARBA" id="ARBA00023180"/>
    </source>
</evidence>
<keyword evidence="15" id="KW-1015">Disulfide bond</keyword>
<organism evidence="19 20">
    <name type="scientific">Rhynchospora pubera</name>
    <dbReference type="NCBI Taxonomy" id="906938"/>
    <lineage>
        <taxon>Eukaryota</taxon>
        <taxon>Viridiplantae</taxon>
        <taxon>Streptophyta</taxon>
        <taxon>Embryophyta</taxon>
        <taxon>Tracheophyta</taxon>
        <taxon>Spermatophyta</taxon>
        <taxon>Magnoliopsida</taxon>
        <taxon>Liliopsida</taxon>
        <taxon>Poales</taxon>
        <taxon>Cyperaceae</taxon>
        <taxon>Cyperoideae</taxon>
        <taxon>Rhynchosporeae</taxon>
        <taxon>Rhynchospora</taxon>
    </lineage>
</organism>
<dbReference type="FunFam" id="3.40.190.10:FF:000103">
    <property type="entry name" value="Glutamate receptor"/>
    <property type="match status" value="1"/>
</dbReference>
<gene>
    <name evidence="19" type="ORF">LUZ62_043931</name>
</gene>
<evidence type="ECO:0000256" key="1">
    <source>
        <dbReference type="ARBA" id="ARBA00004141"/>
    </source>
</evidence>
<dbReference type="Gene3D" id="3.40.50.2300">
    <property type="match status" value="3"/>
</dbReference>
<dbReference type="InterPro" id="IPR044440">
    <property type="entry name" value="GABAb_receptor_plant_PBP1"/>
</dbReference>
<feature type="domain" description="Ionotropic glutamate receptor C-terminal" evidence="18">
    <location>
        <begin position="507"/>
        <end position="852"/>
    </location>
</feature>
<dbReference type="CDD" id="cd13686">
    <property type="entry name" value="GluR_Plant"/>
    <property type="match status" value="1"/>
</dbReference>
<dbReference type="SUPFAM" id="SSF53850">
    <property type="entry name" value="Periplasmic binding protein-like II"/>
    <property type="match status" value="1"/>
</dbReference>
<keyword evidence="4" id="KW-0813">Transport</keyword>
<keyword evidence="11" id="KW-0325">Glycoprotein</keyword>
<dbReference type="GO" id="GO:0016020">
    <property type="term" value="C:membrane"/>
    <property type="evidence" value="ECO:0007669"/>
    <property type="project" value="UniProtKB-SubCell"/>
</dbReference>
<feature type="transmembrane region" description="Helical" evidence="17">
    <location>
        <begin position="873"/>
        <end position="897"/>
    </location>
</feature>
<name>A0AAV8FKL5_9POAL</name>
<evidence type="ECO:0000256" key="12">
    <source>
        <dbReference type="ARBA" id="ARBA00023286"/>
    </source>
</evidence>
<evidence type="ECO:0000256" key="9">
    <source>
        <dbReference type="ARBA" id="ARBA00023136"/>
    </source>
</evidence>
<protein>
    <submittedName>
        <fullName evidence="19">Glutamate receptor 2.2</fullName>
    </submittedName>
</protein>
<dbReference type="AlphaFoldDB" id="A0AAV8FKL5"/>
<keyword evidence="20" id="KW-1185">Reference proteome</keyword>
<dbReference type="FunFam" id="1.10.287.70:FF:000163">
    <property type="entry name" value="Glutamate receptor"/>
    <property type="match status" value="1"/>
</dbReference>
<evidence type="ECO:0000256" key="10">
    <source>
        <dbReference type="ARBA" id="ARBA00023170"/>
    </source>
</evidence>
<evidence type="ECO:0000313" key="19">
    <source>
        <dbReference type="EMBL" id="KAJ4792685.1"/>
    </source>
</evidence>
<feature type="transmembrane region" description="Helical" evidence="17">
    <location>
        <begin position="623"/>
        <end position="650"/>
    </location>
</feature>
<dbReference type="Gene3D" id="1.10.287.70">
    <property type="match status" value="1"/>
</dbReference>
<feature type="transmembrane region" description="Helical" evidence="17">
    <location>
        <begin position="692"/>
        <end position="710"/>
    </location>
</feature>
<dbReference type="FunFam" id="3.40.50.2300:FF:000188">
    <property type="entry name" value="Glutamate receptor"/>
    <property type="match status" value="1"/>
</dbReference>
<dbReference type="InterPro" id="IPR028082">
    <property type="entry name" value="Peripla_BP_I"/>
</dbReference>
<evidence type="ECO:0000256" key="14">
    <source>
        <dbReference type="ARBA" id="ARBA00049638"/>
    </source>
</evidence>
<dbReference type="PANTHER" id="PTHR34836:SF1">
    <property type="entry name" value="OS09G0428600 PROTEIN"/>
    <property type="match status" value="1"/>
</dbReference>
<feature type="disulfide bond" evidence="15">
    <location>
        <begin position="800"/>
        <end position="856"/>
    </location>
</feature>
<accession>A0AAV8FKL5</accession>
<evidence type="ECO:0000256" key="17">
    <source>
        <dbReference type="SAM" id="Phobius"/>
    </source>
</evidence>
<feature type="transmembrane region" description="Helical" evidence="17">
    <location>
        <begin position="662"/>
        <end position="680"/>
    </location>
</feature>
<dbReference type="PIRSF" id="PIRSF037090">
    <property type="entry name" value="Iontro_Glu-like_rcpt_pln"/>
    <property type="match status" value="1"/>
</dbReference>
<comment type="similarity">
    <text evidence="2">Belongs to the glutamate-gated ion channel (TC 1.A.10.1) family.</text>
</comment>
<keyword evidence="5 17" id="KW-0812">Transmembrane</keyword>
<comment type="subcellular location">
    <subcellularLocation>
        <location evidence="1">Membrane</location>
        <topology evidence="1">Multi-pass membrane protein</topology>
    </subcellularLocation>
</comment>
<dbReference type="InterPro" id="IPR015683">
    <property type="entry name" value="Ionotropic_Glu_rcpt"/>
</dbReference>
<dbReference type="InterPro" id="IPR001320">
    <property type="entry name" value="Iontro_rcpt_C"/>
</dbReference>
<keyword evidence="9 17" id="KW-0472">Membrane</keyword>
<evidence type="ECO:0000256" key="13">
    <source>
        <dbReference type="ARBA" id="ARBA00023303"/>
    </source>
</evidence>
<evidence type="ECO:0000256" key="15">
    <source>
        <dbReference type="PIRSR" id="PIRSR037090-50"/>
    </source>
</evidence>
<evidence type="ECO:0000256" key="3">
    <source>
        <dbReference type="ARBA" id="ARBA00011095"/>
    </source>
</evidence>
<evidence type="ECO:0000256" key="6">
    <source>
        <dbReference type="ARBA" id="ARBA00022729"/>
    </source>
</evidence>
<dbReference type="SMART" id="SM00079">
    <property type="entry name" value="PBPe"/>
    <property type="match status" value="1"/>
</dbReference>
<keyword evidence="12" id="KW-1071">Ligand-gated ion channel</keyword>
<evidence type="ECO:0000256" key="8">
    <source>
        <dbReference type="ARBA" id="ARBA00023065"/>
    </source>
</evidence>
<feature type="compositionally biased region" description="Polar residues" evidence="16">
    <location>
        <begin position="966"/>
        <end position="985"/>
    </location>
</feature>
<evidence type="ECO:0000256" key="2">
    <source>
        <dbReference type="ARBA" id="ARBA00008685"/>
    </source>
</evidence>
<proteinExistence type="inferred from homology"/>
<dbReference type="InterPro" id="IPR001828">
    <property type="entry name" value="ANF_lig-bd_rcpt"/>
</dbReference>
<dbReference type="Pfam" id="PF10613">
    <property type="entry name" value="Lig_chan-Glu_bd"/>
    <property type="match status" value="1"/>
</dbReference>
<keyword evidence="10 19" id="KW-0675">Receptor</keyword>
<evidence type="ECO:0000256" key="4">
    <source>
        <dbReference type="ARBA" id="ARBA00022448"/>
    </source>
</evidence>
<dbReference type="InterPro" id="IPR017103">
    <property type="entry name" value="Iontropic_Glu_rcpt_pln"/>
</dbReference>
<keyword evidence="7 17" id="KW-1133">Transmembrane helix</keyword>
<dbReference type="PANTHER" id="PTHR34836">
    <property type="entry name" value="OS06G0188250 PROTEIN"/>
    <property type="match status" value="1"/>
</dbReference>
<dbReference type="CDD" id="cd19990">
    <property type="entry name" value="PBP1_GABAb_receptor_plant"/>
    <property type="match status" value="1"/>
</dbReference>
<reference evidence="19" key="1">
    <citation type="submission" date="2022-08" db="EMBL/GenBank/DDBJ databases">
        <authorList>
            <person name="Marques A."/>
        </authorList>
    </citation>
    <scope>NUCLEOTIDE SEQUENCE</scope>
    <source>
        <strain evidence="19">RhyPub2mFocal</strain>
        <tissue evidence="19">Leaves</tissue>
    </source>
</reference>
<comment type="subunit">
    <text evidence="3">May form heteromers.</text>
</comment>
<keyword evidence="6" id="KW-0732">Signal</keyword>
<dbReference type="Pfam" id="PF01094">
    <property type="entry name" value="ANF_receptor"/>
    <property type="match status" value="1"/>
</dbReference>
<evidence type="ECO:0000313" key="20">
    <source>
        <dbReference type="Proteomes" id="UP001140206"/>
    </source>
</evidence>
<evidence type="ECO:0000256" key="5">
    <source>
        <dbReference type="ARBA" id="ARBA00022692"/>
    </source>
</evidence>
<keyword evidence="13" id="KW-0407">Ion channel</keyword>
<sequence length="1018" mass="113565">MVIWIQIETPYGDKEDLSKLRGLSFSIVRLNAPLLLPMEKPTDNKHFACIPKTFVLLLFLCSSLVLNLQSLGVIAQNATFTSVRVGVVLNFSLPAAMKSRTSLSMAIEDFYAANPNYSTRVSFDFRDSMNDTVAAVSAAVDLLTTQVEAIIGPQTSAQTNFMAYLCNRAHVPLISFSATSPSISPAHLPYFIRATLNDSSQSFPIAAFVHHFGWRAVVPVYEDSDYGSGIIPSLVDALQAADARIPDRSVIPITVTDEHIEKELYRLMNLPTRVFLVHMLPSLASRLFKLAAKFGMLSDGYVWMVTDSVGDVLEILDPNTTNSMQGVIGFRPYVPNQNKIFNFSARFKARYQKDYPGTDVTGHTIFQLRAYDAAWALAKAVEMSNVTNPGFTMPQGGKSATVFDRLGVSQIGTRLLDAIHNTTFDGLAGNFSLVDGQLQLSAYEIVNVIGKGLRNVGFWTLSSGLTSELGDALTSGNNNKKLNPIQWPGDSNGKVPRGWLIPTKGKKLRIAVPVKHGFFQFVQVTQPISNSSNVTGYCIDVFDAVKKKLPYKVDYHYVPFKDSSYSYNNLVYQVYLNNYDVVVGDTTILANRTNYVDFTLPYTESGVSMVVPIKKDTSKTMWIFLQPLTAGLWLTSLAFFFFTGLSVWVIEHRINTEFRGTMWKQIGLIFYFSFSTLVFAHKEKLESNLSRFLVIVWVFFVLILTSSYTASLTSMLTVQQLTPTITDVNELLRRGDYIGYQDGSFVVALLKRLNFDTSKMRNYSTVDQYAEALAKGSANGGVAAIFDEIPYLKVFLSKYCANHTMVGPTYKTDGFGFTFPRGSPLVADVSRAILNLTEGEHMMEIENRWFNNLSSCPSHNTDLHSSSLSFRSFAGLFIITGAVSVLMLLIFIGRYIYKNWDKLKKICKDNDTTAEILREISKHYDRMESSVRPVPNEENRLMFDGIKRDEVTLTPVRENIAIASDRSTPMASRSTQQDAPTVSTSTRERILIQAETHNLTTQGSDGQTLEVEQITQGR</sequence>
<dbReference type="Pfam" id="PF00060">
    <property type="entry name" value="Lig_chan"/>
    <property type="match status" value="1"/>
</dbReference>
<comment type="caution">
    <text evidence="19">The sequence shown here is derived from an EMBL/GenBank/DDBJ whole genome shotgun (WGS) entry which is preliminary data.</text>
</comment>
<evidence type="ECO:0000256" key="16">
    <source>
        <dbReference type="SAM" id="MobiDB-lite"/>
    </source>
</evidence>
<comment type="function">
    <text evidence="14">Glutamate-gated receptor that probably acts as a non-selective cation channel. May be involved in light-signal transduction and calcium homeostasis via the regulation of calcium influx into cells.</text>
</comment>
<evidence type="ECO:0000259" key="18">
    <source>
        <dbReference type="SMART" id="SM00079"/>
    </source>
</evidence>
<feature type="region of interest" description="Disordered" evidence="16">
    <location>
        <begin position="966"/>
        <end position="986"/>
    </location>
</feature>
<dbReference type="GO" id="GO:0015276">
    <property type="term" value="F:ligand-gated monoatomic ion channel activity"/>
    <property type="evidence" value="ECO:0007669"/>
    <property type="project" value="InterPro"/>
</dbReference>
<dbReference type="Proteomes" id="UP001140206">
    <property type="component" value="Chromosome 2"/>
</dbReference>
<dbReference type="EMBL" id="JAMFTS010000002">
    <property type="protein sequence ID" value="KAJ4792685.1"/>
    <property type="molecule type" value="Genomic_DNA"/>
</dbReference>
<evidence type="ECO:0000256" key="7">
    <source>
        <dbReference type="ARBA" id="ARBA00022989"/>
    </source>
</evidence>
<dbReference type="FunFam" id="3.40.190.10:FF:000195">
    <property type="entry name" value="Glutamate receptor 2.7"/>
    <property type="match status" value="1"/>
</dbReference>
<dbReference type="SUPFAM" id="SSF53822">
    <property type="entry name" value="Periplasmic binding protein-like I"/>
    <property type="match status" value="1"/>
</dbReference>